<keyword evidence="8" id="KW-1185">Reference proteome</keyword>
<dbReference type="Pfam" id="PF00520">
    <property type="entry name" value="Ion_trans"/>
    <property type="match status" value="1"/>
</dbReference>
<feature type="transmembrane region" description="Helical" evidence="5">
    <location>
        <begin position="145"/>
        <end position="167"/>
    </location>
</feature>
<dbReference type="InterPro" id="IPR050927">
    <property type="entry name" value="TRPM"/>
</dbReference>
<dbReference type="PANTHER" id="PTHR13800">
    <property type="entry name" value="TRANSIENT RECEPTOR POTENTIAL CATION CHANNEL, SUBFAMILY M, MEMBER 6"/>
    <property type="match status" value="1"/>
</dbReference>
<dbReference type="InterPro" id="IPR005821">
    <property type="entry name" value="Ion_trans_dom"/>
</dbReference>
<proteinExistence type="predicted"/>
<dbReference type="EMBL" id="CAJPWZ010000620">
    <property type="protein sequence ID" value="CAG2197109.1"/>
    <property type="molecule type" value="Genomic_DNA"/>
</dbReference>
<evidence type="ECO:0000256" key="5">
    <source>
        <dbReference type="SAM" id="Phobius"/>
    </source>
</evidence>
<evidence type="ECO:0000256" key="4">
    <source>
        <dbReference type="ARBA" id="ARBA00023136"/>
    </source>
</evidence>
<dbReference type="Proteomes" id="UP000683360">
    <property type="component" value="Unassembled WGS sequence"/>
</dbReference>
<name>A0A8S3QK23_MYTED</name>
<gene>
    <name evidence="7" type="ORF">MEDL_11951</name>
</gene>
<accession>A0A8S3QK23</accession>
<protein>
    <recommendedName>
        <fullName evidence="6">Ion transport domain-containing protein</fullName>
    </recommendedName>
</protein>
<evidence type="ECO:0000259" key="6">
    <source>
        <dbReference type="Pfam" id="PF00520"/>
    </source>
</evidence>
<keyword evidence="2 5" id="KW-0812">Transmembrane</keyword>
<feature type="transmembrane region" description="Helical" evidence="5">
    <location>
        <begin position="20"/>
        <end position="41"/>
    </location>
</feature>
<evidence type="ECO:0000256" key="1">
    <source>
        <dbReference type="ARBA" id="ARBA00004141"/>
    </source>
</evidence>
<reference evidence="7" key="1">
    <citation type="submission" date="2021-03" db="EMBL/GenBank/DDBJ databases">
        <authorList>
            <person name="Bekaert M."/>
        </authorList>
    </citation>
    <scope>NUCLEOTIDE SEQUENCE</scope>
</reference>
<dbReference type="AlphaFoldDB" id="A0A8S3QK23"/>
<comment type="caution">
    <text evidence="7">The sequence shown here is derived from an EMBL/GenBank/DDBJ whole genome shotgun (WGS) entry which is preliminary data.</text>
</comment>
<dbReference type="GO" id="GO:0099604">
    <property type="term" value="F:ligand-gated calcium channel activity"/>
    <property type="evidence" value="ECO:0007669"/>
    <property type="project" value="TreeGrafter"/>
</dbReference>
<feature type="domain" description="Ion transport" evidence="6">
    <location>
        <begin position="27"/>
        <end position="177"/>
    </location>
</feature>
<dbReference type="PANTHER" id="PTHR13800:SF12">
    <property type="entry name" value="TRANSIENT RECEPTOR POTENTIAL CATION CHANNEL SUBFAMILY M MEMBER-LIKE 2"/>
    <property type="match status" value="1"/>
</dbReference>
<dbReference type="OrthoDB" id="9994106at2759"/>
<evidence type="ECO:0000313" key="8">
    <source>
        <dbReference type="Proteomes" id="UP000683360"/>
    </source>
</evidence>
<evidence type="ECO:0000313" key="7">
    <source>
        <dbReference type="EMBL" id="CAG2197109.1"/>
    </source>
</evidence>
<dbReference type="GO" id="GO:0005886">
    <property type="term" value="C:plasma membrane"/>
    <property type="evidence" value="ECO:0007669"/>
    <property type="project" value="TreeGrafter"/>
</dbReference>
<evidence type="ECO:0000256" key="2">
    <source>
        <dbReference type="ARBA" id="ARBA00022692"/>
    </source>
</evidence>
<keyword evidence="3 5" id="KW-1133">Transmembrane helix</keyword>
<sequence>MASILLRLTLSDGDFHYARATYAITLGLYIVNFMQFFLVSKTIGPKVIMLGKLIYDIIFFVLLFVVFVFSFGVIYHANMYPNNVCPSPNNSTNTTRSAYGLLKNIIYMPYWQLYGQLDLETFEGDKTEEIQGTVVSGPEVSEINLVLLAIYMVLMQTILINFLIAMFSHTFNKFQENNELVWKFHRFSLVQEYYDRCLLVPPLIIINHIKRAFFYILYKCCDSKTNQVNVFRIEIKGKEKKRLDLLEKDAVKSYLNSSIRLRRSRAKTISSDDGSLEDRYKHDAELSLQEQVEVVTADVGQIQNHLKEITQNIKDIKAYKQKILLVELPRGVQSGTHVPDEVTMFE</sequence>
<keyword evidence="4 5" id="KW-0472">Membrane</keyword>
<evidence type="ECO:0000256" key="3">
    <source>
        <dbReference type="ARBA" id="ARBA00022989"/>
    </source>
</evidence>
<feature type="transmembrane region" description="Helical" evidence="5">
    <location>
        <begin position="53"/>
        <end position="77"/>
    </location>
</feature>
<organism evidence="7 8">
    <name type="scientific">Mytilus edulis</name>
    <name type="common">Blue mussel</name>
    <dbReference type="NCBI Taxonomy" id="6550"/>
    <lineage>
        <taxon>Eukaryota</taxon>
        <taxon>Metazoa</taxon>
        <taxon>Spiralia</taxon>
        <taxon>Lophotrochozoa</taxon>
        <taxon>Mollusca</taxon>
        <taxon>Bivalvia</taxon>
        <taxon>Autobranchia</taxon>
        <taxon>Pteriomorphia</taxon>
        <taxon>Mytilida</taxon>
        <taxon>Mytiloidea</taxon>
        <taxon>Mytilidae</taxon>
        <taxon>Mytilinae</taxon>
        <taxon>Mytilus</taxon>
    </lineage>
</organism>
<comment type="subcellular location">
    <subcellularLocation>
        <location evidence="1">Membrane</location>
        <topology evidence="1">Multi-pass membrane protein</topology>
    </subcellularLocation>
</comment>